<dbReference type="InterPro" id="IPR044143">
    <property type="entry name" value="GlgB_N_E_set_prok"/>
</dbReference>
<dbReference type="Gene3D" id="2.60.40.10">
    <property type="entry name" value="Immunoglobulins"/>
    <property type="match status" value="2"/>
</dbReference>
<comment type="subunit">
    <text evidence="10">Monomer.</text>
</comment>
<evidence type="ECO:0000256" key="7">
    <source>
        <dbReference type="ARBA" id="ARBA00022679"/>
    </source>
</evidence>
<dbReference type="PANTHER" id="PTHR43651:SF3">
    <property type="entry name" value="1,4-ALPHA-GLUCAN-BRANCHING ENZYME"/>
    <property type="match status" value="1"/>
</dbReference>
<dbReference type="NCBIfam" id="NF003811">
    <property type="entry name" value="PRK05402.1"/>
    <property type="match status" value="1"/>
</dbReference>
<evidence type="ECO:0000256" key="12">
    <source>
        <dbReference type="SAM" id="MobiDB-lite"/>
    </source>
</evidence>
<comment type="function">
    <text evidence="2 10">Catalyzes the formation of the alpha-1,6-glucosidic linkages in glycogen by scission of a 1,4-alpha-linked oligosaccharide from growing alpha-1,4-glucan chains and the subsequent attachment of the oligosaccharide to the alpha-1,6 position.</text>
</comment>
<dbReference type="CDD" id="cd11322">
    <property type="entry name" value="AmyAc_Glg_BE"/>
    <property type="match status" value="1"/>
</dbReference>
<dbReference type="InterPro" id="IPR013780">
    <property type="entry name" value="Glyco_hydro_b"/>
</dbReference>
<dbReference type="SUPFAM" id="SSF51445">
    <property type="entry name" value="(Trans)glycosidases"/>
    <property type="match status" value="1"/>
</dbReference>
<keyword evidence="6 10" id="KW-0328">Glycosyltransferase</keyword>
<dbReference type="GO" id="GO:0005978">
    <property type="term" value="P:glycogen biosynthetic process"/>
    <property type="evidence" value="ECO:0007669"/>
    <property type="project" value="UniProtKB-UniRule"/>
</dbReference>
<name>A0A411PKI2_9GAMM</name>
<evidence type="ECO:0000256" key="1">
    <source>
        <dbReference type="ARBA" id="ARBA00000826"/>
    </source>
</evidence>
<dbReference type="InterPro" id="IPR006048">
    <property type="entry name" value="A-amylase/branching_C"/>
</dbReference>
<feature type="region of interest" description="Disordered" evidence="12">
    <location>
        <begin position="741"/>
        <end position="853"/>
    </location>
</feature>
<dbReference type="NCBIfam" id="NF008967">
    <property type="entry name" value="PRK12313.1"/>
    <property type="match status" value="1"/>
</dbReference>
<dbReference type="UniPathway" id="UPA00164"/>
<keyword evidence="7 10" id="KW-0808">Transferase</keyword>
<evidence type="ECO:0000256" key="11">
    <source>
        <dbReference type="PIRSR" id="PIRSR000463-1"/>
    </source>
</evidence>
<feature type="compositionally biased region" description="Low complexity" evidence="12">
    <location>
        <begin position="798"/>
        <end position="832"/>
    </location>
</feature>
<dbReference type="NCBIfam" id="TIGR01515">
    <property type="entry name" value="branching_enzym"/>
    <property type="match status" value="1"/>
</dbReference>
<keyword evidence="15" id="KW-1185">Reference proteome</keyword>
<gene>
    <name evidence="10 14" type="primary">glgB</name>
    <name evidence="14" type="ORF">EXU30_16105</name>
</gene>
<organism evidence="14 15">
    <name type="scientific">Shewanella maritima</name>
    <dbReference type="NCBI Taxonomy" id="2520507"/>
    <lineage>
        <taxon>Bacteria</taxon>
        <taxon>Pseudomonadati</taxon>
        <taxon>Pseudomonadota</taxon>
        <taxon>Gammaproteobacteria</taxon>
        <taxon>Alteromonadales</taxon>
        <taxon>Shewanellaceae</taxon>
        <taxon>Shewanella</taxon>
    </lineage>
</organism>
<dbReference type="InterPro" id="IPR037439">
    <property type="entry name" value="Branching_enzy"/>
</dbReference>
<dbReference type="PIRSF" id="PIRSF000463">
    <property type="entry name" value="GlgB"/>
    <property type="match status" value="1"/>
</dbReference>
<dbReference type="InterPro" id="IPR017853">
    <property type="entry name" value="GH"/>
</dbReference>
<feature type="compositionally biased region" description="Basic residues" evidence="12">
    <location>
        <begin position="771"/>
        <end position="783"/>
    </location>
</feature>
<dbReference type="Pfam" id="PF02806">
    <property type="entry name" value="Alpha-amylase_C"/>
    <property type="match status" value="1"/>
</dbReference>
<dbReference type="InterPro" id="IPR006047">
    <property type="entry name" value="GH13_cat_dom"/>
</dbReference>
<dbReference type="Proteomes" id="UP000291106">
    <property type="component" value="Chromosome"/>
</dbReference>
<dbReference type="PANTHER" id="PTHR43651">
    <property type="entry name" value="1,4-ALPHA-GLUCAN-BRANCHING ENZYME"/>
    <property type="match status" value="1"/>
</dbReference>
<dbReference type="GO" id="GO:0005829">
    <property type="term" value="C:cytosol"/>
    <property type="evidence" value="ECO:0007669"/>
    <property type="project" value="TreeGrafter"/>
</dbReference>
<evidence type="ECO:0000259" key="13">
    <source>
        <dbReference type="SMART" id="SM00642"/>
    </source>
</evidence>
<dbReference type="InterPro" id="IPR054169">
    <property type="entry name" value="GlgB_N"/>
</dbReference>
<dbReference type="InterPro" id="IPR006407">
    <property type="entry name" value="GlgB"/>
</dbReference>
<dbReference type="InterPro" id="IPR014756">
    <property type="entry name" value="Ig_E-set"/>
</dbReference>
<dbReference type="InterPro" id="IPR013783">
    <property type="entry name" value="Ig-like_fold"/>
</dbReference>
<evidence type="ECO:0000256" key="2">
    <source>
        <dbReference type="ARBA" id="ARBA00002953"/>
    </source>
</evidence>
<dbReference type="EC" id="2.4.1.18" evidence="10"/>
<dbReference type="Pfam" id="PF22019">
    <property type="entry name" value="GlgB_N"/>
    <property type="match status" value="1"/>
</dbReference>
<dbReference type="CDD" id="cd02855">
    <property type="entry name" value="E_set_GBE_prok_N"/>
    <property type="match status" value="1"/>
</dbReference>
<comment type="catalytic activity">
    <reaction evidence="1 10">
        <text>Transfers a segment of a (1-&gt;4)-alpha-D-glucan chain to a primary hydroxy group in a similar glucan chain.</text>
        <dbReference type="EC" id="2.4.1.18"/>
    </reaction>
</comment>
<feature type="compositionally biased region" description="Basic and acidic residues" evidence="12">
    <location>
        <begin position="784"/>
        <end position="795"/>
    </location>
</feature>
<dbReference type="SUPFAM" id="SSF51011">
    <property type="entry name" value="Glycosyl hydrolase domain"/>
    <property type="match status" value="1"/>
</dbReference>
<evidence type="ECO:0000313" key="15">
    <source>
        <dbReference type="Proteomes" id="UP000291106"/>
    </source>
</evidence>
<keyword evidence="5 10" id="KW-0321">Glycogen metabolism</keyword>
<protein>
    <recommendedName>
        <fullName evidence="10">1,4-alpha-glucan branching enzyme GlgB</fullName>
        <ecNumber evidence="10">2.4.1.18</ecNumber>
    </recommendedName>
    <alternativeName>
        <fullName evidence="10">1,4-alpha-D-glucan:1,4-alpha-D-glucan 6-glucosyl-transferase</fullName>
    </alternativeName>
    <alternativeName>
        <fullName evidence="10">Alpha-(1-&gt;4)-glucan branching enzyme</fullName>
    </alternativeName>
    <alternativeName>
        <fullName evidence="10">Glycogen branching enzyme</fullName>
        <shortName evidence="10">BE</shortName>
    </alternativeName>
</protein>
<feature type="domain" description="Glycosyl hydrolase family 13 catalytic" evidence="13">
    <location>
        <begin position="256"/>
        <end position="627"/>
    </location>
</feature>
<dbReference type="SMART" id="SM00642">
    <property type="entry name" value="Aamy"/>
    <property type="match status" value="1"/>
</dbReference>
<evidence type="ECO:0000256" key="6">
    <source>
        <dbReference type="ARBA" id="ARBA00022676"/>
    </source>
</evidence>
<sequence length="853" mass="96230">MTTSITDASAIINEQFNDVFSVLGMHKNEQSQSLIVNCFLPGASQVEVIDLKSNRKVAQLNAEDQTGYFSGVIPRRKNPFAYQLRAQYPHSLELINDPYQYPSPLSEQDVYLFNEGSQLQAYQFQGANWRELAAANGEHTHGVHFCVWAPNAKRVAVVGDFNYWHGERHMMRFHPASGLWDIFIPEVEAGQLYKFQLINQQGELVEKADPYAKGMQGAPGNASVVPPKEAYQWQDDDWLAKRAAVASHKSPMSTYEVHLASWRRVGENGEQYYQYQQLIDELIPYVVEIGFSHIQLMPISEYPFDGSWGYQPVGLFAPTQRMGDAVGLKAFVDACHANDIAVLLDWVPAHFPKDHHGLARFDGSCLYEHADPRQGEHPDWDTLIFNYGRAEVQSFLLSNAHYWLSEFHFDGLRLDAVSSMLYLDYSREQGQWLPNEHGGRENLSAIAFLKQLNSSMHREFPGICMIAEESTAWGGVTKPVSDDGLGFGYKWNMGWMNDTLGYLRRDPIYRRHHHHEMTFSLVYAHTEQFILSLSHDEVVHGKAALISKIPGDDWQKFATLRAYYGFMWSHPGKQLLFMGGEFAQRDEWNHNYSLDWHLLQYAPHQGVQDWVRDLNAFYHQTPALFEADFEPSGFQWLDCHNADNSVFVYLRFCEQKQTHVLVVVNMTPQVHHGFRVGLPNNEAYVEVLNSDDKHYGGSHVVNEHTVEPEAQPWQEQAQSALIGVPPLGCCYLIPVSQTQTSNQEGQANSDKQPTSEVKPEAISKTEATKTKAIKTKATKTKANKSKDTKTKDTKTKSTKSTTKPKAVATAASKSKTASKTNAVNKTKSTSAKSKAKTNSKAKTAVKPSNGKGA</sequence>
<dbReference type="OrthoDB" id="9800174at2"/>
<proteinExistence type="inferred from homology"/>
<dbReference type="Gene3D" id="2.60.40.1180">
    <property type="entry name" value="Golgi alpha-mannosidase II"/>
    <property type="match status" value="1"/>
</dbReference>
<feature type="compositionally biased region" description="Basic and acidic residues" evidence="12">
    <location>
        <begin position="757"/>
        <end position="769"/>
    </location>
</feature>
<evidence type="ECO:0000313" key="14">
    <source>
        <dbReference type="EMBL" id="QBF84025.1"/>
    </source>
</evidence>
<dbReference type="SUPFAM" id="SSF81296">
    <property type="entry name" value="E set domains"/>
    <property type="match status" value="1"/>
</dbReference>
<comment type="pathway">
    <text evidence="3 10">Glycan biosynthesis; glycogen biosynthesis.</text>
</comment>
<dbReference type="EMBL" id="CP036200">
    <property type="protein sequence ID" value="QBF84025.1"/>
    <property type="molecule type" value="Genomic_DNA"/>
</dbReference>
<dbReference type="RefSeq" id="WP_130601723.1">
    <property type="nucleotide sequence ID" value="NZ_CP036200.1"/>
</dbReference>
<evidence type="ECO:0000256" key="8">
    <source>
        <dbReference type="ARBA" id="ARBA00023056"/>
    </source>
</evidence>
<dbReference type="FunFam" id="3.20.20.80:FF:000003">
    <property type="entry name" value="1,4-alpha-glucan branching enzyme GlgB"/>
    <property type="match status" value="1"/>
</dbReference>
<dbReference type="Gene3D" id="3.20.20.80">
    <property type="entry name" value="Glycosidases"/>
    <property type="match status" value="1"/>
</dbReference>
<evidence type="ECO:0000256" key="9">
    <source>
        <dbReference type="ARBA" id="ARBA00023277"/>
    </source>
</evidence>
<dbReference type="AlphaFoldDB" id="A0A411PKI2"/>
<evidence type="ECO:0000256" key="3">
    <source>
        <dbReference type="ARBA" id="ARBA00004964"/>
    </source>
</evidence>
<evidence type="ECO:0000256" key="10">
    <source>
        <dbReference type="HAMAP-Rule" id="MF_00685"/>
    </source>
</evidence>
<evidence type="ECO:0000256" key="5">
    <source>
        <dbReference type="ARBA" id="ARBA00022600"/>
    </source>
</evidence>
<dbReference type="GO" id="GO:0003844">
    <property type="term" value="F:1,4-alpha-glucan branching enzyme activity"/>
    <property type="evidence" value="ECO:0007669"/>
    <property type="project" value="UniProtKB-UniRule"/>
</dbReference>
<accession>A0A411PKI2</accession>
<dbReference type="GO" id="GO:0043169">
    <property type="term" value="F:cation binding"/>
    <property type="evidence" value="ECO:0007669"/>
    <property type="project" value="InterPro"/>
</dbReference>
<comment type="similarity">
    <text evidence="4 10">Belongs to the glycosyl hydrolase 13 family. GlgB subfamily.</text>
</comment>
<dbReference type="Pfam" id="PF02922">
    <property type="entry name" value="CBM_48"/>
    <property type="match status" value="1"/>
</dbReference>
<evidence type="ECO:0000256" key="4">
    <source>
        <dbReference type="ARBA" id="ARBA00009000"/>
    </source>
</evidence>
<dbReference type="GO" id="GO:0004553">
    <property type="term" value="F:hydrolase activity, hydrolyzing O-glycosyl compounds"/>
    <property type="evidence" value="ECO:0007669"/>
    <property type="project" value="InterPro"/>
</dbReference>
<dbReference type="KEGG" id="smai:EXU30_16105"/>
<keyword evidence="8 10" id="KW-0320">Glycogen biosynthesis</keyword>
<feature type="compositionally biased region" description="Polar residues" evidence="12">
    <location>
        <begin position="741"/>
        <end position="755"/>
    </location>
</feature>
<feature type="active site" description="Proton donor" evidence="10 11">
    <location>
        <position position="468"/>
    </location>
</feature>
<feature type="active site" description="Nucleophile" evidence="10 11">
    <location>
        <position position="415"/>
    </location>
</feature>
<reference evidence="14 15" key="1">
    <citation type="submission" date="2019-02" db="EMBL/GenBank/DDBJ databases">
        <title>Shewanella sp. D4-2 isolated from Dokdo Island.</title>
        <authorList>
            <person name="Baek K."/>
        </authorList>
    </citation>
    <scope>NUCLEOTIDE SEQUENCE [LARGE SCALE GENOMIC DNA]</scope>
    <source>
        <strain evidence="14 15">D4-2</strain>
    </source>
</reference>
<dbReference type="FunFam" id="2.60.40.1180:FF:000002">
    <property type="entry name" value="1,4-alpha-glucan branching enzyme GlgB"/>
    <property type="match status" value="1"/>
</dbReference>
<dbReference type="InterPro" id="IPR004193">
    <property type="entry name" value="Glyco_hydro_13_N"/>
</dbReference>
<keyword evidence="9 10" id="KW-0119">Carbohydrate metabolism</keyword>
<dbReference type="HAMAP" id="MF_00685">
    <property type="entry name" value="GlgB"/>
    <property type="match status" value="1"/>
</dbReference>